<sequence>MEKNGSWRSLIEKKSIHLRFLCVENELLNYLLTSPAERSHVKSRTGDRTSWKRLAKHLLYWARVERVLRMN</sequence>
<dbReference type="EMBL" id="JBBWWQ010000001">
    <property type="protein sequence ID" value="KAK8956854.1"/>
    <property type="molecule type" value="Genomic_DNA"/>
</dbReference>
<dbReference type="AlphaFoldDB" id="A0AAP0C2D7"/>
<accession>A0AAP0C2D7</accession>
<keyword evidence="2" id="KW-1185">Reference proteome</keyword>
<gene>
    <name evidence="1" type="ORF">KSP39_PZI001598</name>
</gene>
<evidence type="ECO:0000313" key="1">
    <source>
        <dbReference type="EMBL" id="KAK8956854.1"/>
    </source>
</evidence>
<name>A0AAP0C2D7_9ASPA</name>
<proteinExistence type="predicted"/>
<evidence type="ECO:0000313" key="2">
    <source>
        <dbReference type="Proteomes" id="UP001418222"/>
    </source>
</evidence>
<organism evidence="1 2">
    <name type="scientific">Platanthera zijinensis</name>
    <dbReference type="NCBI Taxonomy" id="2320716"/>
    <lineage>
        <taxon>Eukaryota</taxon>
        <taxon>Viridiplantae</taxon>
        <taxon>Streptophyta</taxon>
        <taxon>Embryophyta</taxon>
        <taxon>Tracheophyta</taxon>
        <taxon>Spermatophyta</taxon>
        <taxon>Magnoliopsida</taxon>
        <taxon>Liliopsida</taxon>
        <taxon>Asparagales</taxon>
        <taxon>Orchidaceae</taxon>
        <taxon>Orchidoideae</taxon>
        <taxon>Orchideae</taxon>
        <taxon>Orchidinae</taxon>
        <taxon>Platanthera</taxon>
    </lineage>
</organism>
<reference evidence="1 2" key="1">
    <citation type="journal article" date="2022" name="Nat. Plants">
        <title>Genomes of leafy and leafless Platanthera orchids illuminate the evolution of mycoheterotrophy.</title>
        <authorList>
            <person name="Li M.H."/>
            <person name="Liu K.W."/>
            <person name="Li Z."/>
            <person name="Lu H.C."/>
            <person name="Ye Q.L."/>
            <person name="Zhang D."/>
            <person name="Wang J.Y."/>
            <person name="Li Y.F."/>
            <person name="Zhong Z.M."/>
            <person name="Liu X."/>
            <person name="Yu X."/>
            <person name="Liu D.K."/>
            <person name="Tu X.D."/>
            <person name="Liu B."/>
            <person name="Hao Y."/>
            <person name="Liao X.Y."/>
            <person name="Jiang Y.T."/>
            <person name="Sun W.H."/>
            <person name="Chen J."/>
            <person name="Chen Y.Q."/>
            <person name="Ai Y."/>
            <person name="Zhai J.W."/>
            <person name="Wu S.S."/>
            <person name="Zhou Z."/>
            <person name="Hsiao Y.Y."/>
            <person name="Wu W.L."/>
            <person name="Chen Y.Y."/>
            <person name="Lin Y.F."/>
            <person name="Hsu J.L."/>
            <person name="Li C.Y."/>
            <person name="Wang Z.W."/>
            <person name="Zhao X."/>
            <person name="Zhong W.Y."/>
            <person name="Ma X.K."/>
            <person name="Ma L."/>
            <person name="Huang J."/>
            <person name="Chen G.Z."/>
            <person name="Huang M.Z."/>
            <person name="Huang L."/>
            <person name="Peng D.H."/>
            <person name="Luo Y.B."/>
            <person name="Zou S.Q."/>
            <person name="Chen S.P."/>
            <person name="Lan S."/>
            <person name="Tsai W.C."/>
            <person name="Van de Peer Y."/>
            <person name="Liu Z.J."/>
        </authorList>
    </citation>
    <scope>NUCLEOTIDE SEQUENCE [LARGE SCALE GENOMIC DNA]</scope>
    <source>
        <strain evidence="1">Lor287</strain>
    </source>
</reference>
<dbReference type="Proteomes" id="UP001418222">
    <property type="component" value="Unassembled WGS sequence"/>
</dbReference>
<protein>
    <submittedName>
        <fullName evidence="1">Uncharacterized protein</fullName>
    </submittedName>
</protein>
<comment type="caution">
    <text evidence="1">The sequence shown here is derived from an EMBL/GenBank/DDBJ whole genome shotgun (WGS) entry which is preliminary data.</text>
</comment>